<keyword evidence="1" id="KW-1133">Transmembrane helix</keyword>
<protein>
    <recommendedName>
        <fullName evidence="4">DUF5666 domain-containing protein</fullName>
    </recommendedName>
</protein>
<keyword evidence="1" id="KW-0812">Transmembrane</keyword>
<dbReference type="eggNOG" id="ENOG50339ZB">
    <property type="taxonomic scope" value="Bacteria"/>
</dbReference>
<dbReference type="Proteomes" id="UP000054537">
    <property type="component" value="Unassembled WGS sequence"/>
</dbReference>
<dbReference type="OrthoDB" id="3390980at2"/>
<keyword evidence="1" id="KW-0472">Membrane</keyword>
<gene>
    <name evidence="2" type="ORF">MB27_08045</name>
</gene>
<name>A0A0A6UUD2_ACTUT</name>
<sequence length="156" mass="15194">MPRAEAPSDLNQALAAAGPRRWWNRTTIGLLGVVLLVGGFLGGVQAHERWGVPASSGTSGMAGGFGGGGRGGASVAPGDAGTAGQGTTGTVKLVDGTTLYVQTASGETVTVRTSDRTAVKVSQTASLASLTSGLAVTVQGVPDSEGIISATAVTAG</sequence>
<evidence type="ECO:0000256" key="1">
    <source>
        <dbReference type="SAM" id="Phobius"/>
    </source>
</evidence>
<organism evidence="2 3">
    <name type="scientific">Actinoplanes utahensis</name>
    <dbReference type="NCBI Taxonomy" id="1869"/>
    <lineage>
        <taxon>Bacteria</taxon>
        <taxon>Bacillati</taxon>
        <taxon>Actinomycetota</taxon>
        <taxon>Actinomycetes</taxon>
        <taxon>Micromonosporales</taxon>
        <taxon>Micromonosporaceae</taxon>
        <taxon>Actinoplanes</taxon>
    </lineage>
</organism>
<evidence type="ECO:0000313" key="2">
    <source>
        <dbReference type="EMBL" id="KHD78074.1"/>
    </source>
</evidence>
<comment type="caution">
    <text evidence="2">The sequence shown here is derived from an EMBL/GenBank/DDBJ whole genome shotgun (WGS) entry which is preliminary data.</text>
</comment>
<evidence type="ECO:0000313" key="3">
    <source>
        <dbReference type="Proteomes" id="UP000054537"/>
    </source>
</evidence>
<proteinExistence type="predicted"/>
<dbReference type="STRING" id="1869.MB27_08045"/>
<accession>A0A0A6UUD2</accession>
<reference evidence="2 3" key="1">
    <citation type="submission" date="2014-10" db="EMBL/GenBank/DDBJ databases">
        <title>Draft genome sequence of Actinoplanes utahensis NRRL 12052.</title>
        <authorList>
            <person name="Velasco-Bucheli B."/>
            <person name="del Cerro C."/>
            <person name="Hormigo D."/>
            <person name="Garcia J.L."/>
            <person name="Acebal C."/>
            <person name="Arroyo M."/>
            <person name="de la Mata I."/>
        </authorList>
    </citation>
    <scope>NUCLEOTIDE SEQUENCE [LARGE SCALE GENOMIC DNA]</scope>
    <source>
        <strain evidence="2 3">NRRL 12052</strain>
    </source>
</reference>
<dbReference type="AlphaFoldDB" id="A0A0A6UUD2"/>
<feature type="transmembrane region" description="Helical" evidence="1">
    <location>
        <begin position="28"/>
        <end position="46"/>
    </location>
</feature>
<evidence type="ECO:0008006" key="4">
    <source>
        <dbReference type="Google" id="ProtNLM"/>
    </source>
</evidence>
<keyword evidence="3" id="KW-1185">Reference proteome</keyword>
<dbReference type="EMBL" id="JRTT01000007">
    <property type="protein sequence ID" value="KHD78074.1"/>
    <property type="molecule type" value="Genomic_DNA"/>
</dbReference>